<dbReference type="Proteomes" id="UP001595914">
    <property type="component" value="Unassembled WGS sequence"/>
</dbReference>
<organism evidence="2 3">
    <name type="scientific">Rhodococcus kronopolitis</name>
    <dbReference type="NCBI Taxonomy" id="1460226"/>
    <lineage>
        <taxon>Bacteria</taxon>
        <taxon>Bacillati</taxon>
        <taxon>Actinomycetota</taxon>
        <taxon>Actinomycetes</taxon>
        <taxon>Mycobacteriales</taxon>
        <taxon>Nocardiaceae</taxon>
        <taxon>Rhodococcus</taxon>
    </lineage>
</organism>
<name>A0ABV9FY34_9NOCA</name>
<comment type="caution">
    <text evidence="2">The sequence shown here is derived from an EMBL/GenBank/DDBJ whole genome shotgun (WGS) entry which is preliminary data.</text>
</comment>
<keyword evidence="3" id="KW-1185">Reference proteome</keyword>
<gene>
    <name evidence="2" type="ORF">ACFO6S_17305</name>
</gene>
<dbReference type="EMBL" id="JBHSFO010000012">
    <property type="protein sequence ID" value="MFC4605461.1"/>
    <property type="molecule type" value="Genomic_DNA"/>
</dbReference>
<protein>
    <recommendedName>
        <fullName evidence="4">Secreted protein</fullName>
    </recommendedName>
</protein>
<feature type="chain" id="PRO_5046556566" description="Secreted protein" evidence="1">
    <location>
        <begin position="33"/>
        <end position="90"/>
    </location>
</feature>
<proteinExistence type="predicted"/>
<evidence type="ECO:0000313" key="2">
    <source>
        <dbReference type="EMBL" id="MFC4605461.1"/>
    </source>
</evidence>
<dbReference type="RefSeq" id="WP_378419085.1">
    <property type="nucleotide sequence ID" value="NZ_JBHSFO010000012.1"/>
</dbReference>
<evidence type="ECO:0000313" key="3">
    <source>
        <dbReference type="Proteomes" id="UP001595914"/>
    </source>
</evidence>
<reference evidence="3" key="1">
    <citation type="journal article" date="2019" name="Int. J. Syst. Evol. Microbiol.">
        <title>The Global Catalogue of Microorganisms (GCM) 10K type strain sequencing project: providing services to taxonomists for standard genome sequencing and annotation.</title>
        <authorList>
            <consortium name="The Broad Institute Genomics Platform"/>
            <consortium name="The Broad Institute Genome Sequencing Center for Infectious Disease"/>
            <person name="Wu L."/>
            <person name="Ma J."/>
        </authorList>
    </citation>
    <scope>NUCLEOTIDE SEQUENCE [LARGE SCALE GENOMIC DNA]</scope>
    <source>
        <strain evidence="3">CCUG 54520</strain>
    </source>
</reference>
<sequence length="90" mass="9028">MSHHSARRIISTIVVATALAGALVGGAGSAAADGIDSAGSGAGEFLDTTSVQDLQLNAASVSLNFCLVARYFLPGNADFCNLDWDGGELG</sequence>
<feature type="signal peptide" evidence="1">
    <location>
        <begin position="1"/>
        <end position="32"/>
    </location>
</feature>
<evidence type="ECO:0008006" key="4">
    <source>
        <dbReference type="Google" id="ProtNLM"/>
    </source>
</evidence>
<keyword evidence="1" id="KW-0732">Signal</keyword>
<accession>A0ABV9FY34</accession>
<evidence type="ECO:0000256" key="1">
    <source>
        <dbReference type="SAM" id="SignalP"/>
    </source>
</evidence>